<keyword evidence="5 14" id="KW-0732">Signal</keyword>
<keyword evidence="4 13" id="KW-0812">Transmembrane</keyword>
<dbReference type="PANTHER" id="PTHR47154:SF2">
    <property type="entry name" value="G-PROTEIN COUPLED RECEPTOR MTH-RELATED"/>
    <property type="match status" value="1"/>
</dbReference>
<evidence type="ECO:0000256" key="12">
    <source>
        <dbReference type="ARBA" id="ARBA00023224"/>
    </source>
</evidence>
<keyword evidence="8 13" id="KW-0472">Membrane</keyword>
<evidence type="ECO:0000256" key="13">
    <source>
        <dbReference type="SAM" id="Phobius"/>
    </source>
</evidence>
<feature type="transmembrane region" description="Helical" evidence="13">
    <location>
        <begin position="423"/>
        <end position="443"/>
    </location>
</feature>
<gene>
    <name evidence="17" type="primary">mthl8</name>
</gene>
<feature type="chain" id="PRO_5027595323" evidence="14">
    <location>
        <begin position="28"/>
        <end position="500"/>
    </location>
</feature>
<dbReference type="RefSeq" id="XP_017027904.1">
    <property type="nucleotide sequence ID" value="XM_017172415.3"/>
</dbReference>
<comment type="similarity">
    <text evidence="2">Belongs to the G-protein coupled receptor 2 family. Mth subfamily.</text>
</comment>
<evidence type="ECO:0000313" key="16">
    <source>
        <dbReference type="Proteomes" id="UP001652661"/>
    </source>
</evidence>
<evidence type="ECO:0000313" key="17">
    <source>
        <dbReference type="RefSeq" id="XP_017027904.1"/>
    </source>
</evidence>
<feature type="transmembrane region" description="Helical" evidence="13">
    <location>
        <begin position="328"/>
        <end position="351"/>
    </location>
</feature>
<evidence type="ECO:0000256" key="9">
    <source>
        <dbReference type="ARBA" id="ARBA00023157"/>
    </source>
</evidence>
<dbReference type="InterPro" id="IPR023311">
    <property type="entry name" value="Methusela_ecto_dom_2"/>
</dbReference>
<keyword evidence="3" id="KW-1003">Cell membrane</keyword>
<evidence type="ECO:0000256" key="10">
    <source>
        <dbReference type="ARBA" id="ARBA00023170"/>
    </source>
</evidence>
<dbReference type="InterPro" id="IPR010596">
    <property type="entry name" value="Methuselah_N_dom"/>
</dbReference>
<dbReference type="InterPro" id="IPR051384">
    <property type="entry name" value="Mth_GPCR"/>
</dbReference>
<dbReference type="Gene3D" id="1.20.1070.10">
    <property type="entry name" value="Rhodopsin 7-helix transmembrane proteins"/>
    <property type="match status" value="1"/>
</dbReference>
<name>A0A6P4IX19_DROKI</name>
<feature type="transmembrane region" description="Helical" evidence="13">
    <location>
        <begin position="449"/>
        <end position="470"/>
    </location>
</feature>
<evidence type="ECO:0000259" key="15">
    <source>
        <dbReference type="Pfam" id="PF06652"/>
    </source>
</evidence>
<dbReference type="InterPro" id="IPR036272">
    <property type="entry name" value="Methuselah_N_sf"/>
</dbReference>
<comment type="subcellular location">
    <subcellularLocation>
        <location evidence="1">Cell membrane</location>
        <topology evidence="1">Multi-pass membrane protein</topology>
    </subcellularLocation>
</comment>
<proteinExistence type="inferred from homology"/>
<feature type="transmembrane region" description="Helical" evidence="13">
    <location>
        <begin position="297"/>
        <end position="316"/>
    </location>
</feature>
<keyword evidence="11" id="KW-0325">Glycoprotein</keyword>
<evidence type="ECO:0000256" key="6">
    <source>
        <dbReference type="ARBA" id="ARBA00022989"/>
    </source>
</evidence>
<keyword evidence="6 13" id="KW-1133">Transmembrane helix</keyword>
<dbReference type="Gene3D" id="2.30.160.11">
    <property type="match status" value="1"/>
</dbReference>
<reference evidence="17" key="1">
    <citation type="submission" date="2025-08" db="UniProtKB">
        <authorList>
            <consortium name="RefSeq"/>
        </authorList>
    </citation>
    <scope>IDENTIFICATION</scope>
    <source>
        <strain evidence="17">14028-0561.14</strain>
        <tissue evidence="17">Whole fly</tissue>
    </source>
</reference>
<dbReference type="Gene3D" id="2.170.180.11">
    <property type="entry name" value="Methuselah ectodomain, domain 2"/>
    <property type="match status" value="1"/>
</dbReference>
<protein>
    <submittedName>
        <fullName evidence="17">Probable G-protein coupled receptor Mth-like 8</fullName>
    </submittedName>
</protein>
<dbReference type="SUPFAM" id="SSF63877">
    <property type="entry name" value="Methuselah ectodomain"/>
    <property type="match status" value="1"/>
</dbReference>
<keyword evidence="7" id="KW-0297">G-protein coupled receptor</keyword>
<feature type="signal peptide" evidence="14">
    <location>
        <begin position="1"/>
        <end position="27"/>
    </location>
</feature>
<evidence type="ECO:0000256" key="2">
    <source>
        <dbReference type="ARBA" id="ARBA00008979"/>
    </source>
</evidence>
<dbReference type="PANTHER" id="PTHR47154">
    <property type="entry name" value="G-PROTEIN COUPLED RECEPTOR MTH-RELATED"/>
    <property type="match status" value="1"/>
</dbReference>
<dbReference type="Proteomes" id="UP001652661">
    <property type="component" value="Chromosome 3L"/>
</dbReference>
<evidence type="ECO:0000256" key="8">
    <source>
        <dbReference type="ARBA" id="ARBA00023136"/>
    </source>
</evidence>
<keyword evidence="16" id="KW-1185">Reference proteome</keyword>
<evidence type="ECO:0000256" key="7">
    <source>
        <dbReference type="ARBA" id="ARBA00023040"/>
    </source>
</evidence>
<accession>A0A6P4IX19</accession>
<evidence type="ECO:0000256" key="3">
    <source>
        <dbReference type="ARBA" id="ARBA00022475"/>
    </source>
</evidence>
<sequence length="500" mass="57515">MSLRMAQLCPLGMKILLLLCTVHLCWGYHEETHYPCAFIDTANISGSYISEGSYIHNWTVIPRHLVAAYDFVIENGIRIPAPIHLRACVCKSRPCVRICCPEGQTYDLVTRQCEIPIRQLSSLPSENHMEVELNNGSLSDIELRSRFSIHVGTPCEHMKAVTKGSEYVHWTLHENGTVTHRGHLFSKHYCFTPLLLLNGNTSWDWQPLACAPEKLHFVLGVREWTYAICLLIAIISMFIVLMVYLMCSEMRNSFYGVAIKAYTICMIMGYAPLAYLTLHNPANLSNAACRILPSLTLMYLVLSFYILSFIAFKLYLSFHGVVFTKLMFWLIFTPIVLIAIGWSFFVGFSYYGSRLIFGGDTCWFDPRNWSIMVYLYAPVFVACAISGFFYILSLIYISEEPEIETEKSFESIEKNRFRSFWKYFGYTALVWFVCVCSFAFNYYREERSHLNYAVSFCMAFHGFAALYALIGKNQQIQNFLRRIDNEEDTCENSVPLSSFG</sequence>
<feature type="transmembrane region" description="Helical" evidence="13">
    <location>
        <begin position="257"/>
        <end position="277"/>
    </location>
</feature>
<keyword evidence="9" id="KW-1015">Disulfide bond</keyword>
<dbReference type="OrthoDB" id="7962923at2759"/>
<evidence type="ECO:0000256" key="11">
    <source>
        <dbReference type="ARBA" id="ARBA00023180"/>
    </source>
</evidence>
<evidence type="ECO:0000256" key="4">
    <source>
        <dbReference type="ARBA" id="ARBA00022692"/>
    </source>
</evidence>
<evidence type="ECO:0000256" key="1">
    <source>
        <dbReference type="ARBA" id="ARBA00004651"/>
    </source>
</evidence>
<organism evidence="16 17">
    <name type="scientific">Drosophila kikkawai</name>
    <name type="common">Fruit fly</name>
    <dbReference type="NCBI Taxonomy" id="30033"/>
    <lineage>
        <taxon>Eukaryota</taxon>
        <taxon>Metazoa</taxon>
        <taxon>Ecdysozoa</taxon>
        <taxon>Arthropoda</taxon>
        <taxon>Hexapoda</taxon>
        <taxon>Insecta</taxon>
        <taxon>Pterygota</taxon>
        <taxon>Neoptera</taxon>
        <taxon>Endopterygota</taxon>
        <taxon>Diptera</taxon>
        <taxon>Brachycera</taxon>
        <taxon>Muscomorpha</taxon>
        <taxon>Ephydroidea</taxon>
        <taxon>Drosophilidae</taxon>
        <taxon>Drosophila</taxon>
        <taxon>Sophophora</taxon>
    </lineage>
</organism>
<dbReference type="InterPro" id="IPR044860">
    <property type="entry name" value="Methusela_ecto_dom_1"/>
</dbReference>
<keyword evidence="10" id="KW-0675">Receptor</keyword>
<evidence type="ECO:0000256" key="5">
    <source>
        <dbReference type="ARBA" id="ARBA00022729"/>
    </source>
</evidence>
<keyword evidence="12" id="KW-0807">Transducer</keyword>
<feature type="transmembrane region" description="Helical" evidence="13">
    <location>
        <begin position="371"/>
        <end position="397"/>
    </location>
</feature>
<evidence type="ECO:0000256" key="14">
    <source>
        <dbReference type="SAM" id="SignalP"/>
    </source>
</evidence>
<feature type="domain" description="Methuselah N-terminal" evidence="15">
    <location>
        <begin position="36"/>
        <end position="210"/>
    </location>
</feature>
<dbReference type="GO" id="GO:0005886">
    <property type="term" value="C:plasma membrane"/>
    <property type="evidence" value="ECO:0007669"/>
    <property type="project" value="UniProtKB-SubCell"/>
</dbReference>
<dbReference type="GO" id="GO:0008528">
    <property type="term" value="F:G protein-coupled peptide receptor activity"/>
    <property type="evidence" value="ECO:0007669"/>
    <property type="project" value="TreeGrafter"/>
</dbReference>
<dbReference type="Pfam" id="PF06652">
    <property type="entry name" value="Methuselah_N"/>
    <property type="match status" value="1"/>
</dbReference>
<dbReference type="AlphaFoldDB" id="A0A6P4IX19"/>
<feature type="transmembrane region" description="Helical" evidence="13">
    <location>
        <begin position="224"/>
        <end position="245"/>
    </location>
</feature>